<dbReference type="Proteomes" id="UP000758603">
    <property type="component" value="Unassembled WGS sequence"/>
</dbReference>
<dbReference type="GO" id="GO:0005524">
    <property type="term" value="F:ATP binding"/>
    <property type="evidence" value="ECO:0007669"/>
    <property type="project" value="UniProtKB-UniRule"/>
</dbReference>
<organism evidence="5 6">
    <name type="scientific">Truncatella angustata</name>
    <dbReference type="NCBI Taxonomy" id="152316"/>
    <lineage>
        <taxon>Eukaryota</taxon>
        <taxon>Fungi</taxon>
        <taxon>Dikarya</taxon>
        <taxon>Ascomycota</taxon>
        <taxon>Pezizomycotina</taxon>
        <taxon>Sordariomycetes</taxon>
        <taxon>Xylariomycetidae</taxon>
        <taxon>Amphisphaeriales</taxon>
        <taxon>Sporocadaceae</taxon>
        <taxon>Truncatella</taxon>
    </lineage>
</organism>
<dbReference type="InterPro" id="IPR000719">
    <property type="entry name" value="Prot_kinase_dom"/>
</dbReference>
<dbReference type="Gene3D" id="1.10.510.10">
    <property type="entry name" value="Transferase(Phosphotransferase) domain 1"/>
    <property type="match status" value="1"/>
</dbReference>
<evidence type="ECO:0000256" key="3">
    <source>
        <dbReference type="SAM" id="Phobius"/>
    </source>
</evidence>
<keyword evidence="3" id="KW-0472">Membrane</keyword>
<dbReference type="SMART" id="SM00220">
    <property type="entry name" value="S_TKc"/>
    <property type="match status" value="1"/>
</dbReference>
<feature type="domain" description="Protein kinase" evidence="4">
    <location>
        <begin position="57"/>
        <end position="414"/>
    </location>
</feature>
<dbReference type="OrthoDB" id="5979581at2759"/>
<keyword evidence="1" id="KW-0547">Nucleotide-binding</keyword>
<comment type="caution">
    <text evidence="5">The sequence shown here is derived from an EMBL/GenBank/DDBJ whole genome shotgun (WGS) entry which is preliminary data.</text>
</comment>
<evidence type="ECO:0000256" key="1">
    <source>
        <dbReference type="PROSITE-ProRule" id="PRU10141"/>
    </source>
</evidence>
<dbReference type="RefSeq" id="XP_045959851.1">
    <property type="nucleotide sequence ID" value="XM_046108784.1"/>
</dbReference>
<dbReference type="PANTHER" id="PTHR44167">
    <property type="entry name" value="OVARIAN-SPECIFIC SERINE/THREONINE-PROTEIN KINASE LOK-RELATED"/>
    <property type="match status" value="1"/>
</dbReference>
<evidence type="ECO:0000256" key="2">
    <source>
        <dbReference type="SAM" id="MobiDB-lite"/>
    </source>
</evidence>
<dbReference type="EMBL" id="JAGPXC010000003">
    <property type="protein sequence ID" value="KAH6655586.1"/>
    <property type="molecule type" value="Genomic_DNA"/>
</dbReference>
<accession>A0A9P8UP74</accession>
<feature type="compositionally biased region" description="Pro residues" evidence="2">
    <location>
        <begin position="530"/>
        <end position="546"/>
    </location>
</feature>
<dbReference type="GeneID" id="70137675"/>
<protein>
    <submittedName>
        <fullName evidence="5">Kinase-like domain-containing protein</fullName>
    </submittedName>
</protein>
<evidence type="ECO:0000313" key="6">
    <source>
        <dbReference type="Proteomes" id="UP000758603"/>
    </source>
</evidence>
<dbReference type="InterPro" id="IPR011009">
    <property type="entry name" value="Kinase-like_dom_sf"/>
</dbReference>
<dbReference type="Gene3D" id="3.30.200.20">
    <property type="entry name" value="Phosphorylase Kinase, domain 1"/>
    <property type="match status" value="1"/>
</dbReference>
<proteinExistence type="predicted"/>
<dbReference type="Pfam" id="PF07714">
    <property type="entry name" value="PK_Tyr_Ser-Thr"/>
    <property type="match status" value="1"/>
</dbReference>
<dbReference type="InterPro" id="IPR001245">
    <property type="entry name" value="Ser-Thr/Tyr_kinase_cat_dom"/>
</dbReference>
<keyword evidence="6" id="KW-1185">Reference proteome</keyword>
<sequence length="651" mass="71580">MFNEAPAQSAHVNTDSHRLRYKPVVSNGKATNIEDVEEYQPGGFYPVDIGDKILKIFEIVHKIGHGQYATVWLGWNLIKHEWRAIKIFKARCSAKAMSAFKKLEKANLRPATDHTRAHIQLPEEASWIKSANGQHLSFVLPLHGPPITYHDRKSRTVHRKLLLQAAEGLRFLHDNGIAHGGIRPSNVLIRLKNIGDISKEIMVEKLGRPVKHKVEAVEPGAKSVKSHAPNYLVASTTYLERLEKELEVVIVDTGIASSIDEKRNLEDNVKDDEEVRYMAPEVYFRFGTSHGSDVWSFALLVARMRRRHCDLFAKRPGSEQSRRESYEKELLDAYDASPGLSRDTAISAKSAQATTDFIERIRTRLDPKTDSPNSSEDRLPRAEVEALVDLLAKMLGYTPEHRITMQEVVGHVFFDVVGKPFKSLSDDDLDRNGACTKVDSEPKAAVEVETPTITANLEALQLVLRGGGPHETPEDDNTALDGGSQQAFEAPPTEQIASASESSQQRPKAAEAVPDGASSQERSPRSAPGPSSPTPVPGSPPAPQPPSARLAGVVLPSTGGLTLLGFVLASVLFLSHLLVYMAANRTSARGTLIRKPCGPGFVSAQTRRLSAQTVFFEGVMAFPEHKGAMNDVTECPVFDDLRFESEVKAIT</sequence>
<keyword evidence="3" id="KW-1133">Transmembrane helix</keyword>
<keyword evidence="5" id="KW-0418">Kinase</keyword>
<dbReference type="GO" id="GO:0044773">
    <property type="term" value="P:mitotic DNA damage checkpoint signaling"/>
    <property type="evidence" value="ECO:0007669"/>
    <property type="project" value="TreeGrafter"/>
</dbReference>
<feature type="compositionally biased region" description="Low complexity" evidence="2">
    <location>
        <begin position="494"/>
        <end position="505"/>
    </location>
</feature>
<dbReference type="AlphaFoldDB" id="A0A9P8UP74"/>
<dbReference type="GO" id="GO:0004674">
    <property type="term" value="F:protein serine/threonine kinase activity"/>
    <property type="evidence" value="ECO:0007669"/>
    <property type="project" value="TreeGrafter"/>
</dbReference>
<dbReference type="InterPro" id="IPR017441">
    <property type="entry name" value="Protein_kinase_ATP_BS"/>
</dbReference>
<name>A0A9P8UP74_9PEZI</name>
<feature type="transmembrane region" description="Helical" evidence="3">
    <location>
        <begin position="563"/>
        <end position="583"/>
    </location>
</feature>
<dbReference type="GO" id="GO:0005737">
    <property type="term" value="C:cytoplasm"/>
    <property type="evidence" value="ECO:0007669"/>
    <property type="project" value="TreeGrafter"/>
</dbReference>
<evidence type="ECO:0000259" key="4">
    <source>
        <dbReference type="PROSITE" id="PS50011"/>
    </source>
</evidence>
<dbReference type="PROSITE" id="PS00107">
    <property type="entry name" value="PROTEIN_KINASE_ATP"/>
    <property type="match status" value="1"/>
</dbReference>
<evidence type="ECO:0000313" key="5">
    <source>
        <dbReference type="EMBL" id="KAH6655586.1"/>
    </source>
</evidence>
<gene>
    <name evidence="5" type="ORF">BKA67DRAFT_675612</name>
</gene>
<feature type="region of interest" description="Disordered" evidence="2">
    <location>
        <begin position="466"/>
        <end position="548"/>
    </location>
</feature>
<keyword evidence="5" id="KW-0808">Transferase</keyword>
<dbReference type="PANTHER" id="PTHR44167:SF24">
    <property type="entry name" value="SERINE_THREONINE-PROTEIN KINASE CHK2"/>
    <property type="match status" value="1"/>
</dbReference>
<dbReference type="PROSITE" id="PS50011">
    <property type="entry name" value="PROTEIN_KINASE_DOM"/>
    <property type="match status" value="1"/>
</dbReference>
<keyword evidence="1" id="KW-0067">ATP-binding</keyword>
<dbReference type="SUPFAM" id="SSF56112">
    <property type="entry name" value="Protein kinase-like (PK-like)"/>
    <property type="match status" value="1"/>
</dbReference>
<reference evidence="5" key="1">
    <citation type="journal article" date="2021" name="Nat. Commun.">
        <title>Genetic determinants of endophytism in the Arabidopsis root mycobiome.</title>
        <authorList>
            <person name="Mesny F."/>
            <person name="Miyauchi S."/>
            <person name="Thiergart T."/>
            <person name="Pickel B."/>
            <person name="Atanasova L."/>
            <person name="Karlsson M."/>
            <person name="Huettel B."/>
            <person name="Barry K.W."/>
            <person name="Haridas S."/>
            <person name="Chen C."/>
            <person name="Bauer D."/>
            <person name="Andreopoulos W."/>
            <person name="Pangilinan J."/>
            <person name="LaButti K."/>
            <person name="Riley R."/>
            <person name="Lipzen A."/>
            <person name="Clum A."/>
            <person name="Drula E."/>
            <person name="Henrissat B."/>
            <person name="Kohler A."/>
            <person name="Grigoriev I.V."/>
            <person name="Martin F.M."/>
            <person name="Hacquard S."/>
        </authorList>
    </citation>
    <scope>NUCLEOTIDE SEQUENCE</scope>
    <source>
        <strain evidence="5">MPI-SDFR-AT-0073</strain>
    </source>
</reference>
<feature type="binding site" evidence="1">
    <location>
        <position position="86"/>
    </location>
    <ligand>
        <name>ATP</name>
        <dbReference type="ChEBI" id="CHEBI:30616"/>
    </ligand>
</feature>
<dbReference type="GO" id="GO:0005634">
    <property type="term" value="C:nucleus"/>
    <property type="evidence" value="ECO:0007669"/>
    <property type="project" value="TreeGrafter"/>
</dbReference>
<keyword evidence="3" id="KW-0812">Transmembrane</keyword>